<organism evidence="1">
    <name type="scientific">Phaeodactylum tricornutum</name>
    <name type="common">Diatom</name>
    <dbReference type="NCBI Taxonomy" id="2850"/>
    <lineage>
        <taxon>Eukaryota</taxon>
        <taxon>Sar</taxon>
        <taxon>Stramenopiles</taxon>
        <taxon>Ochrophyta</taxon>
        <taxon>Bacillariophyta</taxon>
        <taxon>Bacillariophyceae</taxon>
        <taxon>Bacillariophycidae</taxon>
        <taxon>Naviculales</taxon>
        <taxon>Phaeodactylaceae</taxon>
        <taxon>Phaeodactylum</taxon>
    </lineage>
</organism>
<sequence>MSIEHFPCSPLSHSFLNKVNCIRNARTAADVEHACFVFNKDMFALQENDERCEDAVPLIQELLEFGTAQTLCDKFRLANDSPQLSTELVTAIMMLLKGTHGNGTEHRSLPPDLRCCHAVETVLHTIQLFPDEHDLQAYSVHTLYLLLKTSRDDGYHDLERSARSIGAVVLGVMERFESSPFFFVQSTLILELILANMNKNTSQQFRKKALARIQVGLDVFPEALDTARAVLNMLAPSTGKSITAFI</sequence>
<name>A0A8J9SDZ6_PHATR</name>
<evidence type="ECO:0000313" key="1">
    <source>
        <dbReference type="EMBL" id="CAG9289205.1"/>
    </source>
</evidence>
<protein>
    <submittedName>
        <fullName evidence="1">Uncharacterized protein</fullName>
    </submittedName>
</protein>
<proteinExistence type="predicted"/>
<gene>
    <name evidence="1" type="ORF">PTTT1_LOCUS40918</name>
</gene>
<accession>A0A8J9SDZ6</accession>
<dbReference type="EMBL" id="OU594945">
    <property type="protein sequence ID" value="CAG9289205.1"/>
    <property type="molecule type" value="Genomic_DNA"/>
</dbReference>
<reference evidence="1" key="1">
    <citation type="submission" date="2022-02" db="EMBL/GenBank/DDBJ databases">
        <authorList>
            <person name="Giguere J D."/>
        </authorList>
    </citation>
    <scope>NUCLEOTIDE SEQUENCE</scope>
    <source>
        <strain evidence="1">CCAP 1055/1</strain>
    </source>
</reference>
<dbReference type="Proteomes" id="UP000836788">
    <property type="component" value="Chromosome 4"/>
</dbReference>
<dbReference type="AlphaFoldDB" id="A0A8J9SDZ6"/>